<keyword evidence="1" id="KW-0472">Membrane</keyword>
<organism evidence="2 4">
    <name type="scientific">Bifidobacterium eulemuris</name>
    <dbReference type="NCBI Taxonomy" id="1765219"/>
    <lineage>
        <taxon>Bacteria</taxon>
        <taxon>Bacillati</taxon>
        <taxon>Actinomycetota</taxon>
        <taxon>Actinomycetes</taxon>
        <taxon>Bifidobacteriales</taxon>
        <taxon>Bifidobacteriaceae</taxon>
        <taxon>Bifidobacterium</taxon>
    </lineage>
</organism>
<evidence type="ECO:0000313" key="4">
    <source>
        <dbReference type="Proteomes" id="UP000216057"/>
    </source>
</evidence>
<feature type="transmembrane region" description="Helical" evidence="1">
    <location>
        <begin position="178"/>
        <end position="197"/>
    </location>
</feature>
<feature type="transmembrane region" description="Helical" evidence="1">
    <location>
        <begin position="227"/>
        <end position="250"/>
    </location>
</feature>
<dbReference type="AlphaFoldDB" id="A0A261GBX6"/>
<name>A0A261GBX6_9BIFI</name>
<evidence type="ECO:0000256" key="1">
    <source>
        <dbReference type="SAM" id="Phobius"/>
    </source>
</evidence>
<evidence type="ECO:0000313" key="3">
    <source>
        <dbReference type="EMBL" id="QOL31534.1"/>
    </source>
</evidence>
<dbReference type="Pfam" id="PF13346">
    <property type="entry name" value="ABC2_membrane_5"/>
    <property type="match status" value="1"/>
</dbReference>
<sequence length="255" mass="27386">MNTVMQERSRIHAIHPMVNAFRLDWQRLNSGGKASSMAVYLVMLPVLALLFGLLSEGGGSSDMMMPVLGGMASGVFVMLPVYTFVYESQGMSRWMNGVIPIRRGHQVSGRYLVVLSVGLLLAVELTVSALIMAVMADAGTWRAAMEGYAANIAVIPVIYLLIESVLCPLLYRMPLQKAMLVLFGVAAALFGIGWITVELCSNVLSVTQMAVVLGALETLANLEAGSLALIAAVVDVVALVVSYACSLRIYRAKEL</sequence>
<feature type="transmembrane region" description="Helical" evidence="1">
    <location>
        <begin position="37"/>
        <end position="55"/>
    </location>
</feature>
<dbReference type="KEGG" id="beu:BE0216_02965"/>
<evidence type="ECO:0000313" key="5">
    <source>
        <dbReference type="Proteomes" id="UP000593943"/>
    </source>
</evidence>
<dbReference type="OrthoDB" id="3238272at2"/>
<protein>
    <submittedName>
        <fullName evidence="2">ABC-2 family transporter protein</fullName>
    </submittedName>
    <submittedName>
        <fullName evidence="3">ABC-2 transporter permease</fullName>
    </submittedName>
</protein>
<proteinExistence type="predicted"/>
<keyword evidence="5" id="KW-1185">Reference proteome</keyword>
<evidence type="ECO:0000313" key="2">
    <source>
        <dbReference type="EMBL" id="OZG68928.1"/>
    </source>
</evidence>
<feature type="transmembrane region" description="Helical" evidence="1">
    <location>
        <begin position="67"/>
        <end position="85"/>
    </location>
</feature>
<dbReference type="EMBL" id="CP062938">
    <property type="protein sequence ID" value="QOL31534.1"/>
    <property type="molecule type" value="Genomic_DNA"/>
</dbReference>
<reference evidence="3 5" key="2">
    <citation type="submission" date="2020-10" db="EMBL/GenBank/DDBJ databases">
        <title>Genome sequencing of Bifidobacterium eulemuris_DSMZ_100216.</title>
        <authorList>
            <person name="Kim J."/>
        </authorList>
    </citation>
    <scope>NUCLEOTIDE SEQUENCE [LARGE SCALE GENOMIC DNA]</scope>
    <source>
        <strain evidence="3 5">DSM 100216</strain>
    </source>
</reference>
<keyword evidence="1" id="KW-0812">Transmembrane</keyword>
<dbReference type="InterPro" id="IPR025699">
    <property type="entry name" value="ABC2_memb-like"/>
</dbReference>
<dbReference type="RefSeq" id="WP_094636032.1">
    <property type="nucleotide sequence ID" value="NZ_CP062938.1"/>
</dbReference>
<dbReference type="Proteomes" id="UP000216057">
    <property type="component" value="Unassembled WGS sequence"/>
</dbReference>
<dbReference type="Proteomes" id="UP000593943">
    <property type="component" value="Chromosome"/>
</dbReference>
<keyword evidence="1" id="KW-1133">Transmembrane helix</keyword>
<dbReference type="EMBL" id="MWWZ01000004">
    <property type="protein sequence ID" value="OZG68928.1"/>
    <property type="molecule type" value="Genomic_DNA"/>
</dbReference>
<feature type="transmembrane region" description="Helical" evidence="1">
    <location>
        <begin position="111"/>
        <end position="136"/>
    </location>
</feature>
<feature type="transmembrane region" description="Helical" evidence="1">
    <location>
        <begin position="148"/>
        <end position="171"/>
    </location>
</feature>
<reference evidence="2 4" key="1">
    <citation type="journal article" date="2017" name="BMC Genomics">
        <title>Comparative genomic and phylogenomic analyses of the Bifidobacteriaceae family.</title>
        <authorList>
            <person name="Lugli G.A."/>
            <person name="Milani C."/>
            <person name="Turroni F."/>
            <person name="Duranti S."/>
            <person name="Mancabelli L."/>
            <person name="Mangifesta M."/>
            <person name="Ferrario C."/>
            <person name="Modesto M."/>
            <person name="Mattarelli P."/>
            <person name="Jiri K."/>
            <person name="van Sinderen D."/>
            <person name="Ventura M."/>
        </authorList>
    </citation>
    <scope>NUCLEOTIDE SEQUENCE [LARGE SCALE GENOMIC DNA]</scope>
    <source>
        <strain evidence="2 4">DSM 100216</strain>
    </source>
</reference>
<accession>A0A261GBX6</accession>
<gene>
    <name evidence="3" type="ORF">BE0216_02965</name>
    <name evidence="2" type="ORF">BEUL_0334</name>
</gene>